<reference evidence="2" key="1">
    <citation type="submission" date="2016-10" db="EMBL/GenBank/DDBJ databases">
        <authorList>
            <person name="Varghese N."/>
            <person name="Submissions S."/>
        </authorList>
    </citation>
    <scope>NUCLEOTIDE SEQUENCE [LARGE SCALE GENOMIC DNA]</scope>
    <source>
        <strain evidence="2">DSM 17875</strain>
    </source>
</reference>
<gene>
    <name evidence="1" type="ORF">SAMN05216296_0893</name>
</gene>
<evidence type="ECO:0000313" key="1">
    <source>
        <dbReference type="EMBL" id="SDT95944.1"/>
    </source>
</evidence>
<keyword evidence="1" id="KW-0808">Transferase</keyword>
<organism evidence="1 2">
    <name type="scientific">Pseudomonas pohangensis</name>
    <dbReference type="NCBI Taxonomy" id="364197"/>
    <lineage>
        <taxon>Bacteria</taxon>
        <taxon>Pseudomonadati</taxon>
        <taxon>Pseudomonadota</taxon>
        <taxon>Gammaproteobacteria</taxon>
        <taxon>Pseudomonadales</taxon>
        <taxon>Pseudomonadaceae</taxon>
        <taxon>Pseudomonas</taxon>
    </lineage>
</organism>
<accession>A0A1H2ELK1</accession>
<dbReference type="STRING" id="364197.SAMN05216296_0893"/>
<dbReference type="Pfam" id="PF14907">
    <property type="entry name" value="NTP_transf_5"/>
    <property type="match status" value="1"/>
</dbReference>
<dbReference type="InterPro" id="IPR039498">
    <property type="entry name" value="NTP_transf_5"/>
</dbReference>
<evidence type="ECO:0000313" key="2">
    <source>
        <dbReference type="Proteomes" id="UP000243232"/>
    </source>
</evidence>
<dbReference type="Gene3D" id="3.30.460.40">
    <property type="match status" value="1"/>
</dbReference>
<protein>
    <submittedName>
        <fullName evidence="1">Uncharacterized nucleotidyltransferase</fullName>
    </submittedName>
</protein>
<dbReference type="EMBL" id="LT629785">
    <property type="protein sequence ID" value="SDT95944.1"/>
    <property type="molecule type" value="Genomic_DNA"/>
</dbReference>
<keyword evidence="2" id="KW-1185">Reference proteome</keyword>
<name>A0A1H2ELK1_9PSED</name>
<dbReference type="GO" id="GO:0016740">
    <property type="term" value="F:transferase activity"/>
    <property type="evidence" value="ECO:0007669"/>
    <property type="project" value="UniProtKB-KW"/>
</dbReference>
<dbReference type="Proteomes" id="UP000243232">
    <property type="component" value="Chromosome I"/>
</dbReference>
<dbReference type="AlphaFoldDB" id="A0A1H2ELK1"/>
<proteinExistence type="predicted"/>
<sequence length="396" mass="44379">MLRGQKIRQPTVPETATIDNLLARTLAGEASPWPAEWQTSQEQLLLVQRVIYHGIAGLLFEQSAQLLNWPQSVLAALREQSIALTMWEMRHRIVLGELLKAFSQAGIQPLILKGSAFAYDLYATPASRARGDSDLFIAVQDVPRARELLAGLGYQLLSEQHEDLEDLNLQELWELVTPDGSRHDIDLHWRALNSLALQELFDFNQCAAHSLPLAKLHPAARGLDRPRALLHACLHRAQHISTPYHVDGVTYYGGDRLIWANDIHLLASALTPADWAQLCQIAIANGSAGVCLNGLEIAQSRLGTPLPADAMARLRTAPGQHATSYLLGGRQVRRALLDLRAIPGLQRKLRFIRLRLLPSASFLREKYPRMRNSPLLLLHLRRLLDFLRPRPKGMKH</sequence>